<evidence type="ECO:0000313" key="2">
    <source>
        <dbReference type="EMBL" id="MDN7024967.1"/>
    </source>
</evidence>
<dbReference type="PANTHER" id="PTHR31272:SF9">
    <property type="entry name" value="BLL1027 PROTEIN"/>
    <property type="match status" value="1"/>
</dbReference>
<organism evidence="2 3">
    <name type="scientific">Methanoculleus frigidifontis</name>
    <dbReference type="NCBI Taxonomy" id="2584085"/>
    <lineage>
        <taxon>Archaea</taxon>
        <taxon>Methanobacteriati</taxon>
        <taxon>Methanobacteriota</taxon>
        <taxon>Stenosarchaea group</taxon>
        <taxon>Methanomicrobia</taxon>
        <taxon>Methanomicrobiales</taxon>
        <taxon>Methanomicrobiaceae</taxon>
        <taxon>Methanoculleus</taxon>
    </lineage>
</organism>
<feature type="transmembrane region" description="Helical" evidence="1">
    <location>
        <begin position="216"/>
        <end position="238"/>
    </location>
</feature>
<keyword evidence="1" id="KW-0472">Membrane</keyword>
<keyword evidence="1" id="KW-1133">Transmembrane helix</keyword>
<dbReference type="Proteomes" id="UP001168338">
    <property type="component" value="Unassembled WGS sequence"/>
</dbReference>
<keyword evidence="1" id="KW-0812">Transmembrane</keyword>
<keyword evidence="3" id="KW-1185">Reference proteome</keyword>
<feature type="transmembrane region" description="Helical" evidence="1">
    <location>
        <begin position="336"/>
        <end position="356"/>
    </location>
</feature>
<reference evidence="2" key="1">
    <citation type="submission" date="2019-05" db="EMBL/GenBank/DDBJ databases">
        <title>Methanoculleus sp. FWC-SCC1, a methanogenic archaeon isolated from deep marine cold seep.</title>
        <authorList>
            <person name="Chen Y.-W."/>
            <person name="Chen S.-C."/>
            <person name="Teng N.-H."/>
            <person name="Lai M.-C."/>
        </authorList>
    </citation>
    <scope>NUCLEOTIDE SEQUENCE</scope>
    <source>
        <strain evidence="2">FWC-SCC1</strain>
    </source>
</reference>
<protein>
    <recommendedName>
        <fullName evidence="4">Cytochrome c biogenesis protein CcdA</fullName>
    </recommendedName>
</protein>
<dbReference type="Gene3D" id="3.40.30.10">
    <property type="entry name" value="Glutaredoxin"/>
    <property type="match status" value="1"/>
</dbReference>
<evidence type="ECO:0000313" key="3">
    <source>
        <dbReference type="Proteomes" id="UP001168338"/>
    </source>
</evidence>
<feature type="transmembrane region" description="Helical" evidence="1">
    <location>
        <begin position="244"/>
        <end position="262"/>
    </location>
</feature>
<gene>
    <name evidence="2" type="ORF">FGU65_08720</name>
</gene>
<proteinExistence type="predicted"/>
<dbReference type="RefSeq" id="WP_301664095.1">
    <property type="nucleotide sequence ID" value="NZ_VCYH01000005.1"/>
</dbReference>
<comment type="caution">
    <text evidence="2">The sequence shown here is derived from an EMBL/GenBank/DDBJ whole genome shotgun (WGS) entry which is preliminary data.</text>
</comment>
<dbReference type="EMBL" id="VCYH01000005">
    <property type="protein sequence ID" value="MDN7024967.1"/>
    <property type="molecule type" value="Genomic_DNA"/>
</dbReference>
<dbReference type="InterPro" id="IPR036249">
    <property type="entry name" value="Thioredoxin-like_sf"/>
</dbReference>
<dbReference type="PANTHER" id="PTHR31272">
    <property type="entry name" value="CYTOCHROME C-TYPE BIOGENESIS PROTEIN HI_1454-RELATED"/>
    <property type="match status" value="1"/>
</dbReference>
<feature type="transmembrane region" description="Helical" evidence="1">
    <location>
        <begin position="377"/>
        <end position="393"/>
    </location>
</feature>
<dbReference type="InterPro" id="IPR051790">
    <property type="entry name" value="Cytochrome_c-biogenesis_DsbD"/>
</dbReference>
<accession>A0ABT8MAK8</accession>
<feature type="transmembrane region" description="Helical" evidence="1">
    <location>
        <begin position="298"/>
        <end position="324"/>
    </location>
</feature>
<dbReference type="SUPFAM" id="SSF52833">
    <property type="entry name" value="Thioredoxin-like"/>
    <property type="match status" value="1"/>
</dbReference>
<dbReference type="CDD" id="cd02947">
    <property type="entry name" value="TRX_family"/>
    <property type="match status" value="1"/>
</dbReference>
<feature type="transmembrane region" description="Helical" evidence="1">
    <location>
        <begin position="177"/>
        <end position="204"/>
    </location>
</feature>
<name>A0ABT8MAK8_9EURY</name>
<sequence length="395" mass="41949">MRSFVLILVLALSLSPAADASSTPAIVGRVMQAQDDGDVSIDADFFYGAACPHCLWVKPLVEKLAEEHPQVHVRCREVYFNATNREVFRNLIDHYDVKSGTIPLLIIGNTAMAGEEEIRAGLKPIIAQESGEIVNPSSIRRSLMQFAGSAQEPGGTDSRNTTAPADIPSSRGAEITLASVLVAAAVDSINPCTVAVLVVLLAYLTSLADQKRLLRVGLAYIGTVFVVYLLSGLGFFAIVQASGLSGTVFTLAGLVAVAAGLVQIGEALRKYDGFSFSIPESMKAGIGQYIRRASIPSAIALAALVSVVELPCTGGIYLAILGLLGSRMTFAEGLPYLVLYNLIFVLPLAVILLIVYCGFSPDRVGAWRITTKRRVRFAMGCVMLGLGGAMLLGRL</sequence>
<evidence type="ECO:0000256" key="1">
    <source>
        <dbReference type="SAM" id="Phobius"/>
    </source>
</evidence>
<evidence type="ECO:0008006" key="4">
    <source>
        <dbReference type="Google" id="ProtNLM"/>
    </source>
</evidence>